<name>A0A8H4ILZ9_9PEZI</name>
<dbReference type="Proteomes" id="UP000572817">
    <property type="component" value="Unassembled WGS sequence"/>
</dbReference>
<sequence>MDLNMLPSPDELPAASGNVERLLELFRLHMESLPPFFASYHIKESHVTEKTFRSFLETIDSDENLSKWVNEQASFNYYPDLSLLSWISRTELQTLVADQFAALVDQKIHDIQARHPRTRLAELVKECDPEDVIDTKNDGQIHPSKQWRIDGCRNPSVVLDVCAYNSPAASEISTRAAKLLDKKRGEIGTYVSIELDASSPARFGFIRVWRFDRNRARRTVVGRRFLNKNGTSPIGGVALRLDRVFRPAQREGVQVHGIDDAVLKERVFVGYQELADMVKKAQEHC</sequence>
<evidence type="ECO:0000313" key="2">
    <source>
        <dbReference type="Proteomes" id="UP000572817"/>
    </source>
</evidence>
<reference evidence="1" key="1">
    <citation type="submission" date="2020-04" db="EMBL/GenBank/DDBJ databases">
        <title>Genome Assembly and Annotation of Botryosphaeria dothidea sdau 11-99, a Latent Pathogen of Apple Fruit Ring Rot in China.</title>
        <authorList>
            <person name="Yu C."/>
            <person name="Diao Y."/>
            <person name="Lu Q."/>
            <person name="Zhao J."/>
            <person name="Cui S."/>
            <person name="Peng C."/>
            <person name="He B."/>
            <person name="Liu H."/>
        </authorList>
    </citation>
    <scope>NUCLEOTIDE SEQUENCE [LARGE SCALE GENOMIC DNA]</scope>
    <source>
        <strain evidence="1">Sdau11-99</strain>
    </source>
</reference>
<keyword evidence="2" id="KW-1185">Reference proteome</keyword>
<accession>A0A8H4ILZ9</accession>
<gene>
    <name evidence="1" type="ORF">GTA08_BOTSDO08939</name>
</gene>
<dbReference type="EMBL" id="WWBZ02000062">
    <property type="protein sequence ID" value="KAF4302719.1"/>
    <property type="molecule type" value="Genomic_DNA"/>
</dbReference>
<dbReference type="AlphaFoldDB" id="A0A8H4ILZ9"/>
<proteinExistence type="predicted"/>
<organism evidence="1 2">
    <name type="scientific">Botryosphaeria dothidea</name>
    <dbReference type="NCBI Taxonomy" id="55169"/>
    <lineage>
        <taxon>Eukaryota</taxon>
        <taxon>Fungi</taxon>
        <taxon>Dikarya</taxon>
        <taxon>Ascomycota</taxon>
        <taxon>Pezizomycotina</taxon>
        <taxon>Dothideomycetes</taxon>
        <taxon>Dothideomycetes incertae sedis</taxon>
        <taxon>Botryosphaeriales</taxon>
        <taxon>Botryosphaeriaceae</taxon>
        <taxon>Botryosphaeria</taxon>
    </lineage>
</organism>
<protein>
    <submittedName>
        <fullName evidence="1">Uncharacterized protein</fullName>
    </submittedName>
</protein>
<evidence type="ECO:0000313" key="1">
    <source>
        <dbReference type="EMBL" id="KAF4302719.1"/>
    </source>
</evidence>
<comment type="caution">
    <text evidence="1">The sequence shown here is derived from an EMBL/GenBank/DDBJ whole genome shotgun (WGS) entry which is preliminary data.</text>
</comment>